<feature type="region of interest" description="Disordered" evidence="1">
    <location>
        <begin position="1"/>
        <end position="119"/>
    </location>
</feature>
<feature type="compositionally biased region" description="Low complexity" evidence="1">
    <location>
        <begin position="185"/>
        <end position="212"/>
    </location>
</feature>
<feature type="compositionally biased region" description="Low complexity" evidence="1">
    <location>
        <begin position="109"/>
        <end position="119"/>
    </location>
</feature>
<feature type="compositionally biased region" description="Basic and acidic residues" evidence="1">
    <location>
        <begin position="23"/>
        <end position="35"/>
    </location>
</feature>
<feature type="compositionally biased region" description="Low complexity" evidence="1">
    <location>
        <begin position="480"/>
        <end position="489"/>
    </location>
</feature>
<keyword evidence="3" id="KW-1185">Reference proteome</keyword>
<dbReference type="AlphaFoldDB" id="A0A4V1IQL3"/>
<organism evidence="2 3">
    <name type="scientific">Blyttiomyces helicus</name>
    <dbReference type="NCBI Taxonomy" id="388810"/>
    <lineage>
        <taxon>Eukaryota</taxon>
        <taxon>Fungi</taxon>
        <taxon>Fungi incertae sedis</taxon>
        <taxon>Chytridiomycota</taxon>
        <taxon>Chytridiomycota incertae sedis</taxon>
        <taxon>Chytridiomycetes</taxon>
        <taxon>Chytridiomycetes incertae sedis</taxon>
        <taxon>Blyttiomyces</taxon>
    </lineage>
</organism>
<feature type="compositionally biased region" description="Acidic residues" evidence="1">
    <location>
        <begin position="290"/>
        <end position="323"/>
    </location>
</feature>
<accession>A0A4V1IQL3</accession>
<name>A0A4V1IQL3_9FUNG</name>
<gene>
    <name evidence="2" type="ORF">BDK51DRAFT_38302</name>
</gene>
<proteinExistence type="predicted"/>
<feature type="compositionally biased region" description="Pro residues" evidence="1">
    <location>
        <begin position="622"/>
        <end position="639"/>
    </location>
</feature>
<sequence>MSFTAAARAQGVGEGLPTKKRKRTDEDTAAPHDDGCDNATANPRVQPLRQVLADAPADTPSPALPFIPDNTMPGPRVPLPHGKAINAEDPHSAQDEDSDDDSDDDGSSSDDSCSSTPVSDRMLKAIAKIRADVLNGLIPHFSPSVSCSRPWLTYVPAARPNPPFVLPAKRRKQTRAPPSPPPVASLPQNTARLSSPPAAQAALPPQAPLSPRHSPNRDATFVTLSLPHPVTLDRPASLPRVASQPRDAPSPPPSRVDEPLSAPAREQEPDDLVADNGPPADEPGPPDPDLGADIDAMIEDDGTVGGEGEEGEEEGEMEEEEENRFEPYDPYDTQMDLDESDSPQLLSVVDEASKEAQSYDGSPGEDAPPGLVLKLDIASSDTRDEVAAQVEAEAPLGVGAGAAVEERVEFAMEEMEKGAVGGEGEVAMEINANAVRVNEDFPAIPKGPAEEMLEANRPAIEPPVAEEIDPRNLKPPAPIAPSRSSSAGAHHIETALRKTPASVVQSPIPLPPGITPHAATSVLRRPIISSAQSKFTPGNAAAVATPSANSAFSANSPRVLTSQKKKRDVFDFPESDDESSQEKVHSVGTHPLPFTERTPKPRTLWKYHPQRVCNGAALERPAPQPAPPRPPPRPAPNGPHRPLAPAHHLSHPATHPPLRSQR</sequence>
<feature type="region of interest" description="Disordered" evidence="1">
    <location>
        <begin position="462"/>
        <end position="517"/>
    </location>
</feature>
<evidence type="ECO:0000313" key="2">
    <source>
        <dbReference type="EMBL" id="RKO86957.1"/>
    </source>
</evidence>
<feature type="compositionally biased region" description="Acidic residues" evidence="1">
    <location>
        <begin position="95"/>
        <end position="108"/>
    </location>
</feature>
<feature type="region of interest" description="Disordered" evidence="1">
    <location>
        <begin position="535"/>
        <end position="662"/>
    </location>
</feature>
<feature type="region of interest" description="Disordered" evidence="1">
    <location>
        <begin position="158"/>
        <end position="371"/>
    </location>
</feature>
<evidence type="ECO:0000313" key="3">
    <source>
        <dbReference type="Proteomes" id="UP000269721"/>
    </source>
</evidence>
<reference evidence="3" key="1">
    <citation type="journal article" date="2018" name="Nat. Microbiol.">
        <title>Leveraging single-cell genomics to expand the fungal tree of life.</title>
        <authorList>
            <person name="Ahrendt S.R."/>
            <person name="Quandt C.A."/>
            <person name="Ciobanu D."/>
            <person name="Clum A."/>
            <person name="Salamov A."/>
            <person name="Andreopoulos B."/>
            <person name="Cheng J.F."/>
            <person name="Woyke T."/>
            <person name="Pelin A."/>
            <person name="Henrissat B."/>
            <person name="Reynolds N.K."/>
            <person name="Benny G.L."/>
            <person name="Smith M.E."/>
            <person name="James T.Y."/>
            <person name="Grigoriev I.V."/>
        </authorList>
    </citation>
    <scope>NUCLEOTIDE SEQUENCE [LARGE SCALE GENOMIC DNA]</scope>
</reference>
<dbReference type="Proteomes" id="UP000269721">
    <property type="component" value="Unassembled WGS sequence"/>
</dbReference>
<feature type="compositionally biased region" description="Low complexity" evidence="1">
    <location>
        <begin position="539"/>
        <end position="557"/>
    </location>
</feature>
<protein>
    <submittedName>
        <fullName evidence="2">Uncharacterized protein</fullName>
    </submittedName>
</protein>
<evidence type="ECO:0000256" key="1">
    <source>
        <dbReference type="SAM" id="MobiDB-lite"/>
    </source>
</evidence>
<dbReference type="EMBL" id="KZ997783">
    <property type="protein sequence ID" value="RKO86957.1"/>
    <property type="molecule type" value="Genomic_DNA"/>
</dbReference>